<sequence>MNREHSTIELYVGQIPKLIDANCQSDEVGNAKMEDRDHDENLDMGDRGHDEDKNDKTNDENAVNERDGNDLYDSNFEFFLDGDDLNDGYDPINEGEIAEEMCLEINIPNYDEYVQLINDEYDTYVESKRKAPGRPKKVRRKASDEDMHSRIVTKKGIPIHCSQCDHIDHNVPTTNMQIEQEALTRGIARGDGNSSARRGVGFVKTSAIRSSASTVTRERKKDSKQTTQGPVSIPVGDTSKPLATALDDNPAFATTTLKKTSERKERSVAATGVGHARSFWNISDKLLVLFYLTILIKNIKFVILKE</sequence>
<name>A0ABD3AAL1_9GENT</name>
<reference evidence="2 3" key="1">
    <citation type="submission" date="2024-11" db="EMBL/GenBank/DDBJ databases">
        <title>A near-complete genome assembly of Cinchona calisaya.</title>
        <authorList>
            <person name="Lian D.C."/>
            <person name="Zhao X.W."/>
            <person name="Wei L."/>
        </authorList>
    </citation>
    <scope>NUCLEOTIDE SEQUENCE [LARGE SCALE GENOMIC DNA]</scope>
    <source>
        <tissue evidence="2">Nenye</tissue>
    </source>
</reference>
<keyword evidence="3" id="KW-1185">Reference proteome</keyword>
<feature type="region of interest" description="Disordered" evidence="1">
    <location>
        <begin position="33"/>
        <end position="70"/>
    </location>
</feature>
<organism evidence="2 3">
    <name type="scientific">Cinchona calisaya</name>
    <dbReference type="NCBI Taxonomy" id="153742"/>
    <lineage>
        <taxon>Eukaryota</taxon>
        <taxon>Viridiplantae</taxon>
        <taxon>Streptophyta</taxon>
        <taxon>Embryophyta</taxon>
        <taxon>Tracheophyta</taxon>
        <taxon>Spermatophyta</taxon>
        <taxon>Magnoliopsida</taxon>
        <taxon>eudicotyledons</taxon>
        <taxon>Gunneridae</taxon>
        <taxon>Pentapetalae</taxon>
        <taxon>asterids</taxon>
        <taxon>lamiids</taxon>
        <taxon>Gentianales</taxon>
        <taxon>Rubiaceae</taxon>
        <taxon>Cinchonoideae</taxon>
        <taxon>Cinchoneae</taxon>
        <taxon>Cinchona</taxon>
    </lineage>
</organism>
<dbReference type="AlphaFoldDB" id="A0ABD3AAL1"/>
<feature type="compositionally biased region" description="Basic and acidic residues" evidence="1">
    <location>
        <begin position="33"/>
        <end position="69"/>
    </location>
</feature>
<dbReference type="Proteomes" id="UP001630127">
    <property type="component" value="Unassembled WGS sequence"/>
</dbReference>
<protein>
    <submittedName>
        <fullName evidence="2">Uncharacterized protein</fullName>
    </submittedName>
</protein>
<proteinExistence type="predicted"/>
<gene>
    <name evidence="2" type="ORF">ACH5RR_008108</name>
</gene>
<feature type="region of interest" description="Disordered" evidence="1">
    <location>
        <begin position="211"/>
        <end position="240"/>
    </location>
</feature>
<evidence type="ECO:0000313" key="3">
    <source>
        <dbReference type="Proteomes" id="UP001630127"/>
    </source>
</evidence>
<evidence type="ECO:0000313" key="2">
    <source>
        <dbReference type="EMBL" id="KAL3528786.1"/>
    </source>
</evidence>
<accession>A0ABD3AAL1</accession>
<dbReference type="EMBL" id="JBJUIK010000004">
    <property type="protein sequence ID" value="KAL3528786.1"/>
    <property type="molecule type" value="Genomic_DNA"/>
</dbReference>
<comment type="caution">
    <text evidence="2">The sequence shown here is derived from an EMBL/GenBank/DDBJ whole genome shotgun (WGS) entry which is preliminary data.</text>
</comment>
<evidence type="ECO:0000256" key="1">
    <source>
        <dbReference type="SAM" id="MobiDB-lite"/>
    </source>
</evidence>